<dbReference type="EMBL" id="FNPC01000005">
    <property type="protein sequence ID" value="SDY39997.1"/>
    <property type="molecule type" value="Genomic_DNA"/>
</dbReference>
<dbReference type="InterPro" id="IPR057527">
    <property type="entry name" value="HVO_A0261-like_N"/>
</dbReference>
<protein>
    <submittedName>
        <fullName evidence="2">DNA-binding transcriptional regulator, MarR family</fullName>
    </submittedName>
</protein>
<evidence type="ECO:0000259" key="1">
    <source>
        <dbReference type="Pfam" id="PF25213"/>
    </source>
</evidence>
<dbReference type="CDD" id="cd00090">
    <property type="entry name" value="HTH_ARSR"/>
    <property type="match status" value="1"/>
</dbReference>
<dbReference type="GO" id="GO:0003677">
    <property type="term" value="F:DNA binding"/>
    <property type="evidence" value="ECO:0007669"/>
    <property type="project" value="UniProtKB-KW"/>
</dbReference>
<dbReference type="SUPFAM" id="SSF46785">
    <property type="entry name" value="Winged helix' DNA-binding domain"/>
    <property type="match status" value="1"/>
</dbReference>
<dbReference type="Proteomes" id="UP000199079">
    <property type="component" value="Unassembled WGS sequence"/>
</dbReference>
<dbReference type="Pfam" id="PF24366">
    <property type="entry name" value="DUF7522"/>
    <property type="match status" value="1"/>
</dbReference>
<reference evidence="3" key="1">
    <citation type="submission" date="2016-10" db="EMBL/GenBank/DDBJ databases">
        <authorList>
            <person name="Varghese N."/>
            <person name="Submissions S."/>
        </authorList>
    </citation>
    <scope>NUCLEOTIDE SEQUENCE [LARGE SCALE GENOMIC DNA]</scope>
    <source>
        <strain evidence="3">DC30,IBRC 10041,KCTC 4046</strain>
    </source>
</reference>
<dbReference type="InterPro" id="IPR055944">
    <property type="entry name" value="DUF7522"/>
</dbReference>
<gene>
    <name evidence="2" type="ORF">SAMN05216564_10535</name>
</gene>
<feature type="domain" description="HVO-A0261-like N-terminal" evidence="1">
    <location>
        <begin position="31"/>
        <end position="114"/>
    </location>
</feature>
<evidence type="ECO:0000313" key="3">
    <source>
        <dbReference type="Proteomes" id="UP000199079"/>
    </source>
</evidence>
<accession>A0A1H3JJE2</accession>
<dbReference type="InterPro" id="IPR011991">
    <property type="entry name" value="ArsR-like_HTH"/>
</dbReference>
<proteinExistence type="predicted"/>
<dbReference type="InterPro" id="IPR036390">
    <property type="entry name" value="WH_DNA-bd_sf"/>
</dbReference>
<dbReference type="Pfam" id="PF25213">
    <property type="entry name" value="HVO_A0261_N"/>
    <property type="match status" value="1"/>
</dbReference>
<keyword evidence="2" id="KW-0238">DNA-binding</keyword>
<dbReference type="AlphaFoldDB" id="A0A1H3JJE2"/>
<evidence type="ECO:0000313" key="2">
    <source>
        <dbReference type="EMBL" id="SDY39997.1"/>
    </source>
</evidence>
<name>A0A1H3JJE2_9EURY</name>
<sequence>MRLVCPTTFNPFLTVSSKMSDTDGIEDVESYILSSKYRLRTLEHLAGTVRATPTDIADSIGVSQSHISRALSELQEKGVVELRVPEGRTVGRYYGLTEKGEDAWPEIKRQIRSIEWTIEEPSSPATRSVVGLAKDEFGEWLRSVGLYDGDEVTIFYIDPEVRSSYSDEELEEALRTLIFDHSMDDVSIPSDDCWSEVLNFADFSVIRVRINDEYTVWIAFDRDQNVSVPDFAESVAAHFDT</sequence>
<organism evidence="2 3">
    <name type="scientific">Halopenitus persicus</name>
    <dbReference type="NCBI Taxonomy" id="1048396"/>
    <lineage>
        <taxon>Archaea</taxon>
        <taxon>Methanobacteriati</taxon>
        <taxon>Methanobacteriota</taxon>
        <taxon>Stenosarchaea group</taxon>
        <taxon>Halobacteria</taxon>
        <taxon>Halobacteriales</taxon>
        <taxon>Haloferacaceae</taxon>
        <taxon>Halopenitus</taxon>
    </lineage>
</organism>
<dbReference type="Gene3D" id="1.10.10.10">
    <property type="entry name" value="Winged helix-like DNA-binding domain superfamily/Winged helix DNA-binding domain"/>
    <property type="match status" value="1"/>
</dbReference>
<keyword evidence="3" id="KW-1185">Reference proteome</keyword>
<dbReference type="InterPro" id="IPR036388">
    <property type="entry name" value="WH-like_DNA-bd_sf"/>
</dbReference>